<dbReference type="AlphaFoldDB" id="A0ABD3Q169"/>
<protein>
    <submittedName>
        <fullName evidence="1">Uncharacterized protein</fullName>
    </submittedName>
</protein>
<comment type="caution">
    <text evidence="1">The sequence shown here is derived from an EMBL/GenBank/DDBJ whole genome shotgun (WGS) entry which is preliminary data.</text>
</comment>
<gene>
    <name evidence="1" type="ORF">HJC23_008925</name>
</gene>
<proteinExistence type="predicted"/>
<organism evidence="1 2">
    <name type="scientific">Cyclotella cryptica</name>
    <dbReference type="NCBI Taxonomy" id="29204"/>
    <lineage>
        <taxon>Eukaryota</taxon>
        <taxon>Sar</taxon>
        <taxon>Stramenopiles</taxon>
        <taxon>Ochrophyta</taxon>
        <taxon>Bacillariophyta</taxon>
        <taxon>Coscinodiscophyceae</taxon>
        <taxon>Thalassiosirophycidae</taxon>
        <taxon>Stephanodiscales</taxon>
        <taxon>Stephanodiscaceae</taxon>
        <taxon>Cyclotella</taxon>
    </lineage>
</organism>
<evidence type="ECO:0000313" key="2">
    <source>
        <dbReference type="Proteomes" id="UP001516023"/>
    </source>
</evidence>
<accession>A0ABD3Q169</accession>
<dbReference type="EMBL" id="JABMIG020000084">
    <property type="protein sequence ID" value="KAL3794037.1"/>
    <property type="molecule type" value="Genomic_DNA"/>
</dbReference>
<dbReference type="Proteomes" id="UP001516023">
    <property type="component" value="Unassembled WGS sequence"/>
</dbReference>
<reference evidence="1 2" key="1">
    <citation type="journal article" date="2020" name="G3 (Bethesda)">
        <title>Improved Reference Genome for Cyclotella cryptica CCMP332, a Model for Cell Wall Morphogenesis, Salinity Adaptation, and Lipid Production in Diatoms (Bacillariophyta).</title>
        <authorList>
            <person name="Roberts W.R."/>
            <person name="Downey K.M."/>
            <person name="Ruck E.C."/>
            <person name="Traller J.C."/>
            <person name="Alverson A.J."/>
        </authorList>
    </citation>
    <scope>NUCLEOTIDE SEQUENCE [LARGE SCALE GENOMIC DNA]</scope>
    <source>
        <strain evidence="1 2">CCMP332</strain>
    </source>
</reference>
<evidence type="ECO:0000313" key="1">
    <source>
        <dbReference type="EMBL" id="KAL3794037.1"/>
    </source>
</evidence>
<name>A0ABD3Q169_9STRA</name>
<keyword evidence="2" id="KW-1185">Reference proteome</keyword>
<sequence length="210" mass="23679">MRPDIHMQNKGVENLNATIHNLTNIYSNHSTQGLRSRCQIVYILGVEGASHHGFTPVLDALAREQVDSTGKPFKIHLQPHALRSALKGHFGKAAPLNNSSLIHDRLSSLCPNDGHQHVIIEDCSFPCGFVDRPCGYYPRQYEWRNMTMQGIAQSDAAINHPVNLYQFLELYGPHARIKFVVLHRPYLDTLASHVTWDGGWEGHSNVIRDL</sequence>